<keyword evidence="2" id="KW-0479">Metal-binding</keyword>
<protein>
    <recommendedName>
        <fullName evidence="7">Peptidase M10 metallopeptidase domain-containing protein</fullName>
    </recommendedName>
</protein>
<evidence type="ECO:0000256" key="4">
    <source>
        <dbReference type="ARBA" id="ARBA00022833"/>
    </source>
</evidence>
<dbReference type="Gene3D" id="3.40.390.10">
    <property type="entry name" value="Collagenase (Catalytic Domain)"/>
    <property type="match status" value="1"/>
</dbReference>
<sequence length="349" mass="36893">MTHTPTTRRLTGLIARVAAVLTLGTALITAMVATPTASAETPAERCARETNAYNSAWKQSWVAAHPGKTIGDAPAPPVPYTCHDPQTTTPTTPSTPPPATLPGTTTATPGPGPNMGVHAPTDIPTYNNTPIVKAPANRTQPNGDQSKRTPAGVAPSPARSGAPTPPTSKSAERHSPRPEFMDAGNGQNLSPAVCKKALSDANAGRPISQFDEFVNPWNSLDGSDMDVAMHTKYTSETRGAMGTWDGVAGLSVREDGAFSSSDLTIKDSSAPNAEWDAYYDPRIDTIVLNSYYFDTYDEATRQAVITHELGHAFGLSHSCEGTAIMDATTPGRPSKPTPLDRALLEQLNY</sequence>
<dbReference type="GO" id="GO:0008270">
    <property type="term" value="F:zinc ion binding"/>
    <property type="evidence" value="ECO:0007669"/>
    <property type="project" value="InterPro"/>
</dbReference>
<feature type="chain" id="PRO_5003536962" description="Peptidase M10 metallopeptidase domain-containing protein" evidence="6">
    <location>
        <begin position="40"/>
        <end position="349"/>
    </location>
</feature>
<keyword evidence="6" id="KW-0732">Signal</keyword>
<name>H0R0G7_9ACTN</name>
<proteinExistence type="predicted"/>
<dbReference type="STRING" id="1077974.GOEFS_059_00020"/>
<keyword evidence="4" id="KW-0862">Zinc</keyword>
<dbReference type="AlphaFoldDB" id="H0R0G7"/>
<feature type="signal peptide" evidence="6">
    <location>
        <begin position="1"/>
        <end position="39"/>
    </location>
</feature>
<dbReference type="InterPro" id="IPR001818">
    <property type="entry name" value="Pept_M10_metallopeptidase"/>
</dbReference>
<feature type="compositionally biased region" description="Basic and acidic residues" evidence="5">
    <location>
        <begin position="170"/>
        <end position="180"/>
    </location>
</feature>
<evidence type="ECO:0000259" key="7">
    <source>
        <dbReference type="Pfam" id="PF00413"/>
    </source>
</evidence>
<dbReference type="SUPFAM" id="SSF55486">
    <property type="entry name" value="Metalloproteases ('zincins'), catalytic domain"/>
    <property type="match status" value="1"/>
</dbReference>
<dbReference type="eggNOG" id="COG5549">
    <property type="taxonomic scope" value="Bacteria"/>
</dbReference>
<dbReference type="Proteomes" id="UP000035034">
    <property type="component" value="Unassembled WGS sequence"/>
</dbReference>
<gene>
    <name evidence="8" type="ORF">GOEFS_059_00020</name>
</gene>
<keyword evidence="9" id="KW-1185">Reference proteome</keyword>
<evidence type="ECO:0000313" key="8">
    <source>
        <dbReference type="EMBL" id="GAB18568.1"/>
    </source>
</evidence>
<keyword evidence="1" id="KW-0645">Protease</keyword>
<evidence type="ECO:0000256" key="2">
    <source>
        <dbReference type="ARBA" id="ARBA00022723"/>
    </source>
</evidence>
<dbReference type="Pfam" id="PF00413">
    <property type="entry name" value="Peptidase_M10"/>
    <property type="match status" value="1"/>
</dbReference>
<feature type="domain" description="Peptidase M10 metallopeptidase" evidence="7">
    <location>
        <begin position="301"/>
        <end position="330"/>
    </location>
</feature>
<dbReference type="GO" id="GO:0031012">
    <property type="term" value="C:extracellular matrix"/>
    <property type="evidence" value="ECO:0007669"/>
    <property type="project" value="InterPro"/>
</dbReference>
<evidence type="ECO:0000256" key="3">
    <source>
        <dbReference type="ARBA" id="ARBA00022801"/>
    </source>
</evidence>
<feature type="region of interest" description="Disordered" evidence="5">
    <location>
        <begin position="73"/>
        <end position="188"/>
    </location>
</feature>
<evidence type="ECO:0000313" key="9">
    <source>
        <dbReference type="Proteomes" id="UP000035034"/>
    </source>
</evidence>
<evidence type="ECO:0000256" key="6">
    <source>
        <dbReference type="SAM" id="SignalP"/>
    </source>
</evidence>
<comment type="caution">
    <text evidence="8">The sequence shown here is derived from an EMBL/GenBank/DDBJ whole genome shotgun (WGS) entry which is preliminary data.</text>
</comment>
<evidence type="ECO:0000256" key="5">
    <source>
        <dbReference type="SAM" id="MobiDB-lite"/>
    </source>
</evidence>
<dbReference type="GO" id="GO:0006508">
    <property type="term" value="P:proteolysis"/>
    <property type="evidence" value="ECO:0007669"/>
    <property type="project" value="UniProtKB-KW"/>
</dbReference>
<accession>H0R0G7</accession>
<dbReference type="InterPro" id="IPR024079">
    <property type="entry name" value="MetalloPept_cat_dom_sf"/>
</dbReference>
<dbReference type="GO" id="GO:0004222">
    <property type="term" value="F:metalloendopeptidase activity"/>
    <property type="evidence" value="ECO:0007669"/>
    <property type="project" value="InterPro"/>
</dbReference>
<dbReference type="EMBL" id="BAEH01000059">
    <property type="protein sequence ID" value="GAB18568.1"/>
    <property type="molecule type" value="Genomic_DNA"/>
</dbReference>
<reference evidence="8 9" key="1">
    <citation type="submission" date="2011-12" db="EMBL/GenBank/DDBJ databases">
        <title>Whole genome shotgun sequence of Gordonia effusa NBRC 100432.</title>
        <authorList>
            <person name="Yoshida I."/>
            <person name="Takarada H."/>
            <person name="Hosoyama A."/>
            <person name="Tsuchikane K."/>
            <person name="Katsumata H."/>
            <person name="Yamazaki S."/>
            <person name="Fujita N."/>
        </authorList>
    </citation>
    <scope>NUCLEOTIDE SEQUENCE [LARGE SCALE GENOMIC DNA]</scope>
    <source>
        <strain evidence="8 9">NBRC 100432</strain>
    </source>
</reference>
<organism evidence="8 9">
    <name type="scientific">Gordonia effusa NBRC 100432</name>
    <dbReference type="NCBI Taxonomy" id="1077974"/>
    <lineage>
        <taxon>Bacteria</taxon>
        <taxon>Bacillati</taxon>
        <taxon>Actinomycetota</taxon>
        <taxon>Actinomycetes</taxon>
        <taxon>Mycobacteriales</taxon>
        <taxon>Gordoniaceae</taxon>
        <taxon>Gordonia</taxon>
    </lineage>
</organism>
<evidence type="ECO:0000256" key="1">
    <source>
        <dbReference type="ARBA" id="ARBA00022670"/>
    </source>
</evidence>
<keyword evidence="3" id="KW-0378">Hydrolase</keyword>